<protein>
    <submittedName>
        <fullName evidence="1">Uncharacterized protein</fullName>
    </submittedName>
</protein>
<dbReference type="Proteomes" id="UP000595437">
    <property type="component" value="Chromosome 15"/>
</dbReference>
<evidence type="ECO:0000313" key="1">
    <source>
        <dbReference type="EMBL" id="QQP36269.1"/>
    </source>
</evidence>
<sequence length="70" mass="7874">MIFGQSIVLSTPSSDICVRTDRSCNWARPRGSCWTSPLPVQPKLGESSPPYPIQRRWRGRTAGICIQTRN</sequence>
<evidence type="ECO:0000313" key="2">
    <source>
        <dbReference type="Proteomes" id="UP000595437"/>
    </source>
</evidence>
<proteinExistence type="predicted"/>
<gene>
    <name evidence="1" type="ORF">FKW44_021316</name>
</gene>
<accession>A0A7T8GR23</accession>
<reference evidence="2" key="1">
    <citation type="submission" date="2021-01" db="EMBL/GenBank/DDBJ databases">
        <title>Caligus Genome Assembly.</title>
        <authorList>
            <person name="Gallardo-Escarate C."/>
        </authorList>
    </citation>
    <scope>NUCLEOTIDE SEQUENCE [LARGE SCALE GENOMIC DNA]</scope>
</reference>
<dbReference type="AlphaFoldDB" id="A0A7T8GR23"/>
<name>A0A7T8GR23_CALRO</name>
<organism evidence="1 2">
    <name type="scientific">Caligus rogercresseyi</name>
    <name type="common">Sea louse</name>
    <dbReference type="NCBI Taxonomy" id="217165"/>
    <lineage>
        <taxon>Eukaryota</taxon>
        <taxon>Metazoa</taxon>
        <taxon>Ecdysozoa</taxon>
        <taxon>Arthropoda</taxon>
        <taxon>Crustacea</taxon>
        <taxon>Multicrustacea</taxon>
        <taxon>Hexanauplia</taxon>
        <taxon>Copepoda</taxon>
        <taxon>Siphonostomatoida</taxon>
        <taxon>Caligidae</taxon>
        <taxon>Caligus</taxon>
    </lineage>
</organism>
<dbReference type="EMBL" id="CP045904">
    <property type="protein sequence ID" value="QQP36269.1"/>
    <property type="molecule type" value="Genomic_DNA"/>
</dbReference>
<keyword evidence="2" id="KW-1185">Reference proteome</keyword>